<dbReference type="SUPFAM" id="SSF53067">
    <property type="entry name" value="Actin-like ATPase domain"/>
    <property type="match status" value="1"/>
</dbReference>
<dbReference type="AlphaFoldDB" id="A0A540LWS6"/>
<gene>
    <name evidence="4" type="ORF">C1H46_023557</name>
</gene>
<keyword evidence="3" id="KW-0732">Signal</keyword>
<name>A0A540LWS6_MALBA</name>
<evidence type="ECO:0000313" key="4">
    <source>
        <dbReference type="EMBL" id="TQD90878.1"/>
    </source>
</evidence>
<dbReference type="Gene3D" id="3.90.640.10">
    <property type="entry name" value="Actin, Chain A, domain 4"/>
    <property type="match status" value="1"/>
</dbReference>
<evidence type="ECO:0000313" key="5">
    <source>
        <dbReference type="Proteomes" id="UP000315295"/>
    </source>
</evidence>
<keyword evidence="5" id="KW-1185">Reference proteome</keyword>
<dbReference type="InterPro" id="IPR013126">
    <property type="entry name" value="Hsp_70_fam"/>
</dbReference>
<dbReference type="FunFam" id="3.90.640.10:FF:000003">
    <property type="entry name" value="Molecular chaperone DnaK"/>
    <property type="match status" value="1"/>
</dbReference>
<sequence length="79" mass="8936">MLSFLFWWSWISVDTSGNSQIIEVDKFTMMELSSLTQANISLPFITATAYGLKHIKTTLTRAKFEELCSDLLDGCPRDA</sequence>
<dbReference type="Proteomes" id="UP000315295">
    <property type="component" value="Unassembled WGS sequence"/>
</dbReference>
<comment type="caution">
    <text evidence="4">The sequence shown here is derived from an EMBL/GenBank/DDBJ whole genome shotgun (WGS) entry which is preliminary data.</text>
</comment>
<dbReference type="InterPro" id="IPR043129">
    <property type="entry name" value="ATPase_NBD"/>
</dbReference>
<accession>A0A540LWS6</accession>
<evidence type="ECO:0000256" key="3">
    <source>
        <dbReference type="SAM" id="SignalP"/>
    </source>
</evidence>
<dbReference type="STRING" id="106549.A0A540LWS6"/>
<protein>
    <submittedName>
        <fullName evidence="4">Uncharacterized protein</fullName>
    </submittedName>
</protein>
<dbReference type="GO" id="GO:0140662">
    <property type="term" value="F:ATP-dependent protein folding chaperone"/>
    <property type="evidence" value="ECO:0007669"/>
    <property type="project" value="InterPro"/>
</dbReference>
<dbReference type="GO" id="GO:0005524">
    <property type="term" value="F:ATP binding"/>
    <property type="evidence" value="ECO:0007669"/>
    <property type="project" value="UniProtKB-KW"/>
</dbReference>
<dbReference type="EMBL" id="VIEB01000439">
    <property type="protein sequence ID" value="TQD90878.1"/>
    <property type="molecule type" value="Genomic_DNA"/>
</dbReference>
<evidence type="ECO:0000256" key="2">
    <source>
        <dbReference type="ARBA" id="ARBA00022840"/>
    </source>
</evidence>
<dbReference type="Pfam" id="PF00012">
    <property type="entry name" value="HSP70"/>
    <property type="match status" value="1"/>
</dbReference>
<keyword evidence="2" id="KW-0067">ATP-binding</keyword>
<evidence type="ECO:0000256" key="1">
    <source>
        <dbReference type="ARBA" id="ARBA00022741"/>
    </source>
</evidence>
<feature type="chain" id="PRO_5022081014" evidence="3">
    <location>
        <begin position="18"/>
        <end position="79"/>
    </location>
</feature>
<reference evidence="4 5" key="1">
    <citation type="journal article" date="2019" name="G3 (Bethesda)">
        <title>Sequencing of a Wild Apple (Malus baccata) Genome Unravels the Differences Between Cultivated and Wild Apple Species Regarding Disease Resistance and Cold Tolerance.</title>
        <authorList>
            <person name="Chen X."/>
        </authorList>
    </citation>
    <scope>NUCLEOTIDE SEQUENCE [LARGE SCALE GENOMIC DNA]</scope>
    <source>
        <strain evidence="5">cv. Shandingzi</strain>
        <tissue evidence="4">Leaves</tissue>
    </source>
</reference>
<feature type="signal peptide" evidence="3">
    <location>
        <begin position="1"/>
        <end position="17"/>
    </location>
</feature>
<keyword evidence="1" id="KW-0547">Nucleotide-binding</keyword>
<organism evidence="4 5">
    <name type="scientific">Malus baccata</name>
    <name type="common">Siberian crab apple</name>
    <name type="synonym">Pyrus baccata</name>
    <dbReference type="NCBI Taxonomy" id="106549"/>
    <lineage>
        <taxon>Eukaryota</taxon>
        <taxon>Viridiplantae</taxon>
        <taxon>Streptophyta</taxon>
        <taxon>Embryophyta</taxon>
        <taxon>Tracheophyta</taxon>
        <taxon>Spermatophyta</taxon>
        <taxon>Magnoliopsida</taxon>
        <taxon>eudicotyledons</taxon>
        <taxon>Gunneridae</taxon>
        <taxon>Pentapetalae</taxon>
        <taxon>rosids</taxon>
        <taxon>fabids</taxon>
        <taxon>Rosales</taxon>
        <taxon>Rosaceae</taxon>
        <taxon>Amygdaloideae</taxon>
        <taxon>Maleae</taxon>
        <taxon>Malus</taxon>
    </lineage>
</organism>
<proteinExistence type="predicted"/>